<evidence type="ECO:0000256" key="4">
    <source>
        <dbReference type="ARBA" id="ARBA00022792"/>
    </source>
</evidence>
<dbReference type="Gene3D" id="1.20.5.2210">
    <property type="match status" value="1"/>
</dbReference>
<evidence type="ECO:0000313" key="9">
    <source>
        <dbReference type="EMBL" id="RKP13265.1"/>
    </source>
</evidence>
<accession>A0A4P9Y330</accession>
<protein>
    <recommendedName>
        <fullName evidence="8">ATP synthase subunit 4</fullName>
    </recommendedName>
</protein>
<evidence type="ECO:0000256" key="3">
    <source>
        <dbReference type="ARBA" id="ARBA00022781"/>
    </source>
</evidence>
<dbReference type="PANTHER" id="PTHR12733">
    <property type="entry name" value="MITOCHONDRIAL ATP SYNTHASE B CHAIN"/>
    <property type="match status" value="1"/>
</dbReference>
<dbReference type="PANTHER" id="PTHR12733:SF3">
    <property type="entry name" value="ATP SYNTHASE F(0) COMPLEX SUBUNIT B1, MITOCHONDRIAL"/>
    <property type="match status" value="1"/>
</dbReference>
<gene>
    <name evidence="9" type="ORF">BJ684DRAFT_20227</name>
</gene>
<evidence type="ECO:0000256" key="6">
    <source>
        <dbReference type="ARBA" id="ARBA00023128"/>
    </source>
</evidence>
<keyword evidence="3 8" id="KW-0375">Hydrogen ion transport</keyword>
<keyword evidence="1 8" id="KW-0813">Transport</keyword>
<comment type="similarity">
    <text evidence="8">Belongs to the eukaryotic ATPase B chain family.</text>
</comment>
<keyword evidence="6 8" id="KW-0496">Mitochondrion</keyword>
<dbReference type="InterPro" id="IPR013837">
    <property type="entry name" value="ATP_synth_F0_suB"/>
</dbReference>
<comment type="subunit">
    <text evidence="8">F-type ATPases have 2 components, CF(1) - the catalytic core - and CF(0) - the membrane proton channel. In yeast, the dimeric form of ATP synthase consists of 17 polypeptides: alpha, beta, gamma, delta, epsilon, 4 (B), 5 (OSCP), 6 (A), 8, 9 (C), d, E (Tim11), f, g, h, i/j and k.</text>
</comment>
<evidence type="ECO:0000256" key="8">
    <source>
        <dbReference type="RuleBase" id="RU368017"/>
    </source>
</evidence>
<dbReference type="OrthoDB" id="67388at2759"/>
<organism evidence="9 10">
    <name type="scientific">Piptocephalis cylindrospora</name>
    <dbReference type="NCBI Taxonomy" id="1907219"/>
    <lineage>
        <taxon>Eukaryota</taxon>
        <taxon>Fungi</taxon>
        <taxon>Fungi incertae sedis</taxon>
        <taxon>Zoopagomycota</taxon>
        <taxon>Zoopagomycotina</taxon>
        <taxon>Zoopagomycetes</taxon>
        <taxon>Zoopagales</taxon>
        <taxon>Piptocephalidaceae</taxon>
        <taxon>Piptocephalis</taxon>
    </lineage>
</organism>
<keyword evidence="10" id="KW-1185">Reference proteome</keyword>
<name>A0A4P9Y330_9FUNG</name>
<dbReference type="InterPro" id="IPR008688">
    <property type="entry name" value="ATP_synth_Bsub_B/MI25"/>
</dbReference>
<dbReference type="Pfam" id="PF05405">
    <property type="entry name" value="Mt_ATP-synt_B"/>
    <property type="match status" value="1"/>
</dbReference>
<keyword evidence="5 8" id="KW-0406">Ion transport</keyword>
<evidence type="ECO:0000313" key="10">
    <source>
        <dbReference type="Proteomes" id="UP000267251"/>
    </source>
</evidence>
<dbReference type="GO" id="GO:0005743">
    <property type="term" value="C:mitochondrial inner membrane"/>
    <property type="evidence" value="ECO:0007669"/>
    <property type="project" value="UniProtKB-SubCell"/>
</dbReference>
<evidence type="ECO:0000256" key="2">
    <source>
        <dbReference type="ARBA" id="ARBA00022547"/>
    </source>
</evidence>
<proteinExistence type="inferred from homology"/>
<dbReference type="EMBL" id="KZ988065">
    <property type="protein sequence ID" value="RKP13265.1"/>
    <property type="molecule type" value="Genomic_DNA"/>
</dbReference>
<dbReference type="AlphaFoldDB" id="A0A4P9Y330"/>
<keyword evidence="2 8" id="KW-0138">CF(0)</keyword>
<keyword evidence="4 8" id="KW-0999">Mitochondrion inner membrane</keyword>
<dbReference type="GO" id="GO:0046933">
    <property type="term" value="F:proton-transporting ATP synthase activity, rotational mechanism"/>
    <property type="evidence" value="ECO:0007669"/>
    <property type="project" value="TreeGrafter"/>
</dbReference>
<dbReference type="SUPFAM" id="SSF161060">
    <property type="entry name" value="ATP synthase B chain-like"/>
    <property type="match status" value="1"/>
</dbReference>
<keyword evidence="7 8" id="KW-0472">Membrane</keyword>
<evidence type="ECO:0000256" key="5">
    <source>
        <dbReference type="ARBA" id="ARBA00023065"/>
    </source>
</evidence>
<dbReference type="Proteomes" id="UP000267251">
    <property type="component" value="Unassembled WGS sequence"/>
</dbReference>
<comment type="function">
    <text evidence="8">Subunit b, of the mitochondrial membrane ATP synthase complex (F(1)F(0) ATP synthase or Complex V) that produces ATP from ADP in the presence of a proton gradient across the membrane which is generated by electron transport complexes of the respiratory chain. ATP synthase complex consist of a soluble F(1) head domain - the catalytic core - and a membrane F(1) domain - the membrane proton channel. These two domains are linked by a central stalk rotating inside the F(1) region and a stationary peripheral stalk. During catalysis, ATP synthesis in the catalytic domain of F(1) is coupled via a rotary mechanism of the central stalk subunits to proton translocation. In vivo, can only synthesize ATP although its ATP hydrolase activity can be activated artificially in vitro. Part of the complex F(0) domain. Part of the complex F(0) domain and the peripheric stalk, which acts as a stator to hold the catalytic alpha(3)beta(3) subcomplex and subunit a/ATP6 static relative to the rotary elements.</text>
</comment>
<comment type="subcellular location">
    <subcellularLocation>
        <location evidence="8">Mitochondrion</location>
    </subcellularLocation>
    <subcellularLocation>
        <location evidence="8">Mitochondrion inner membrane</location>
    </subcellularLocation>
</comment>
<evidence type="ECO:0000256" key="7">
    <source>
        <dbReference type="ARBA" id="ARBA00023136"/>
    </source>
</evidence>
<evidence type="ECO:0000256" key="1">
    <source>
        <dbReference type="ARBA" id="ARBA00022448"/>
    </source>
</evidence>
<reference evidence="10" key="1">
    <citation type="journal article" date="2018" name="Nat. Microbiol.">
        <title>Leveraging single-cell genomics to expand the fungal tree of life.</title>
        <authorList>
            <person name="Ahrendt S.R."/>
            <person name="Quandt C.A."/>
            <person name="Ciobanu D."/>
            <person name="Clum A."/>
            <person name="Salamov A."/>
            <person name="Andreopoulos B."/>
            <person name="Cheng J.F."/>
            <person name="Woyke T."/>
            <person name="Pelin A."/>
            <person name="Henrissat B."/>
            <person name="Reynolds N.K."/>
            <person name="Benny G.L."/>
            <person name="Smith M.E."/>
            <person name="James T.Y."/>
            <person name="Grigoriev I.V."/>
        </authorList>
    </citation>
    <scope>NUCLEOTIDE SEQUENCE [LARGE SCALE GENOMIC DNA]</scope>
</reference>
<dbReference type="GO" id="GO:0045259">
    <property type="term" value="C:proton-transporting ATP synthase complex"/>
    <property type="evidence" value="ECO:0007669"/>
    <property type="project" value="UniProtKB-KW"/>
</dbReference>
<sequence length="241" mass="26248">MSLRLLAQGTARSAARVTAVPAQAAVPALRAYSSATESKEVEAPKKKALSLLDALPGNSLVSKTGFAVLGCGATAALVSKELYVVNEETLFLASFVGLVSALVTMSRGPYNEWAAGQIAKMKGLMDDARSRHKEAVTTRIDKVGEMRDVVDVTKGLFEMSKEMAEMEAKAFELKQKSALSHEIRSVLDSWVRYETSVREREQKDLAEQVISRVRAALEDPKAQKQIMSQCLADVERLTKTA</sequence>